<dbReference type="InterPro" id="IPR036236">
    <property type="entry name" value="Znf_C2H2_sf"/>
</dbReference>
<dbReference type="GO" id="GO:0008270">
    <property type="term" value="F:zinc ion binding"/>
    <property type="evidence" value="ECO:0007669"/>
    <property type="project" value="UniProtKB-KW"/>
</dbReference>
<comment type="caution">
    <text evidence="4">The sequence shown here is derived from an EMBL/GenBank/DDBJ whole genome shotgun (WGS) entry which is preliminary data.</text>
</comment>
<keyword evidence="1" id="KW-0863">Zinc-finger</keyword>
<dbReference type="SMART" id="SM00355">
    <property type="entry name" value="ZnF_C2H2"/>
    <property type="match status" value="2"/>
</dbReference>
<evidence type="ECO:0000259" key="3">
    <source>
        <dbReference type="PROSITE" id="PS50157"/>
    </source>
</evidence>
<dbReference type="Proteomes" id="UP001219518">
    <property type="component" value="Unassembled WGS sequence"/>
</dbReference>
<accession>A0AAE1HCL4</accession>
<evidence type="ECO:0000256" key="2">
    <source>
        <dbReference type="SAM" id="MobiDB-lite"/>
    </source>
</evidence>
<name>A0AAE1HCL4_9NEOP</name>
<gene>
    <name evidence="4" type="ORF">KUF71_007658</name>
</gene>
<dbReference type="PROSITE" id="PS00028">
    <property type="entry name" value="ZINC_FINGER_C2H2_1"/>
    <property type="match status" value="2"/>
</dbReference>
<dbReference type="Gene3D" id="3.30.160.60">
    <property type="entry name" value="Classic Zinc Finger"/>
    <property type="match status" value="1"/>
</dbReference>
<evidence type="ECO:0000313" key="4">
    <source>
        <dbReference type="EMBL" id="KAK3918241.1"/>
    </source>
</evidence>
<dbReference type="PROSITE" id="PS50157">
    <property type="entry name" value="ZINC_FINGER_C2H2_2"/>
    <property type="match status" value="2"/>
</dbReference>
<feature type="domain" description="C2H2-type" evidence="3">
    <location>
        <begin position="142"/>
        <end position="169"/>
    </location>
</feature>
<organism evidence="4 5">
    <name type="scientific">Frankliniella fusca</name>
    <dbReference type="NCBI Taxonomy" id="407009"/>
    <lineage>
        <taxon>Eukaryota</taxon>
        <taxon>Metazoa</taxon>
        <taxon>Ecdysozoa</taxon>
        <taxon>Arthropoda</taxon>
        <taxon>Hexapoda</taxon>
        <taxon>Insecta</taxon>
        <taxon>Pterygota</taxon>
        <taxon>Neoptera</taxon>
        <taxon>Paraneoptera</taxon>
        <taxon>Thysanoptera</taxon>
        <taxon>Terebrantia</taxon>
        <taxon>Thripoidea</taxon>
        <taxon>Thripidae</taxon>
        <taxon>Frankliniella</taxon>
    </lineage>
</organism>
<feature type="domain" description="C2H2-type" evidence="3">
    <location>
        <begin position="48"/>
        <end position="75"/>
    </location>
</feature>
<evidence type="ECO:0000256" key="1">
    <source>
        <dbReference type="PROSITE-ProRule" id="PRU00042"/>
    </source>
</evidence>
<dbReference type="AlphaFoldDB" id="A0AAE1HCL4"/>
<feature type="region of interest" description="Disordered" evidence="2">
    <location>
        <begin position="70"/>
        <end position="90"/>
    </location>
</feature>
<keyword evidence="1" id="KW-0862">Zinc</keyword>
<evidence type="ECO:0000313" key="5">
    <source>
        <dbReference type="Proteomes" id="UP001219518"/>
    </source>
</evidence>
<dbReference type="InterPro" id="IPR013087">
    <property type="entry name" value="Znf_C2H2_type"/>
</dbReference>
<keyword evidence="5" id="KW-1185">Reference proteome</keyword>
<sequence length="496" mass="56216">MNAMMLFCRMDLSFSLDENGNSFPFKVPPLPNATSTPQKIKKKITKQLICSVCGKTYQLQHYYNIHLQTHNSPDTSRTTPGNPDDLNDSIANVSNALHVDTSDLSFRQLQSDQNTSGTFKVPNAPQKKKKVITSKGVKKPKFICTYCLKGYQSDRYFKSHMRTHAIQDAAARFPDTIDILNNCDDIADKALLSVSKCVSIGESGQNFKHLVGYIASVAATQEWKNFCHDLCDDMLHSIKDKKCILPAPLVTYLIDRVEVINASEEKSGALLNVLNIHDMFESNVLSQFLLEFSLELVTEIMRFICKTFRRNYPQRLEKVIAEPDKEDRNVIYYIAGSIMRGYLKIARRAEKSVTWKSVAAALKSNILIDRPEGDMIPDSEWTKDVDRGSLLYVNTECQNFFVALTKVVYASEQRDGSIDYELVIKRVTESELSVEWGNIISDSLPEIVSVNLMNDVVLCFCRTCGRGFAKKRLNFLKEKPTVSMPTRHLVASRKNR</sequence>
<reference evidence="4" key="1">
    <citation type="submission" date="2021-07" db="EMBL/GenBank/DDBJ databases">
        <authorList>
            <person name="Catto M.A."/>
            <person name="Jacobson A."/>
            <person name="Kennedy G."/>
            <person name="Labadie P."/>
            <person name="Hunt B.G."/>
            <person name="Srinivasan R."/>
        </authorList>
    </citation>
    <scope>NUCLEOTIDE SEQUENCE</scope>
    <source>
        <strain evidence="4">PL_HMW_Pooled</strain>
        <tissue evidence="4">Head</tissue>
    </source>
</reference>
<reference evidence="4" key="2">
    <citation type="journal article" date="2023" name="BMC Genomics">
        <title>Pest status, molecular evolution, and epigenetic factors derived from the genome assembly of Frankliniella fusca, a thysanopteran phytovirus vector.</title>
        <authorList>
            <person name="Catto M.A."/>
            <person name="Labadie P.E."/>
            <person name="Jacobson A.L."/>
            <person name="Kennedy G.G."/>
            <person name="Srinivasan R."/>
            <person name="Hunt B.G."/>
        </authorList>
    </citation>
    <scope>NUCLEOTIDE SEQUENCE</scope>
    <source>
        <strain evidence="4">PL_HMW_Pooled</strain>
    </source>
</reference>
<proteinExistence type="predicted"/>
<keyword evidence="1" id="KW-0479">Metal-binding</keyword>
<dbReference type="SUPFAM" id="SSF57667">
    <property type="entry name" value="beta-beta-alpha zinc fingers"/>
    <property type="match status" value="1"/>
</dbReference>
<feature type="compositionally biased region" description="Polar residues" evidence="2">
    <location>
        <begin position="70"/>
        <end position="81"/>
    </location>
</feature>
<protein>
    <submittedName>
        <fullName evidence="4">Gastrula zinc finger protein XlCGF62.1</fullName>
    </submittedName>
</protein>
<dbReference type="EMBL" id="JAHWGI010000908">
    <property type="protein sequence ID" value="KAK3918241.1"/>
    <property type="molecule type" value="Genomic_DNA"/>
</dbReference>